<evidence type="ECO:0000313" key="2">
    <source>
        <dbReference type="Proteomes" id="UP000028933"/>
    </source>
</evidence>
<protein>
    <submittedName>
        <fullName evidence="1">Uncharacterized protein</fullName>
    </submittedName>
</protein>
<reference evidence="1" key="1">
    <citation type="journal article" date="2013" name="Lancet">
        <title>First case of E anophelis outbreak in an intensive-care unit.</title>
        <authorList>
            <person name="Teo J."/>
            <person name="Tan S.Y."/>
            <person name="Tay M."/>
            <person name="Ding Y."/>
            <person name="Kjelleberg S."/>
            <person name="Givskov M."/>
            <person name="Lin R.T."/>
            <person name="Yang L."/>
        </authorList>
    </citation>
    <scope>NUCLEOTIDE SEQUENCE [LARGE SCALE GENOMIC DNA]</scope>
    <source>
        <strain evidence="1">NUHP1</strain>
    </source>
</reference>
<proteinExistence type="predicted"/>
<gene>
    <name evidence="1" type="ORF">BD94_0756</name>
</gene>
<dbReference type="RefSeq" id="WP_024564876.1">
    <property type="nucleotide sequence ID" value="NZ_CP007547.1"/>
</dbReference>
<sequence length="255" mass="28654">MKKLLLGLLVASTVLNSCRKDDYYNQNLIPNVDQATQNSYDDTAIKDYLDTHYFDDRGKIKTFDDTNKPDDKNVKLSTLAKTLPSGVIYVVRPNAQPTNGTDVKDKNVLQIMQVGFATRAIKGTDDKIMFTGSLPFFNTVDQGGVPANDPLWFYAKKALIASEQKRLDAANANNTVKVTNSYFEIEGFQEAIKLFKSFTNDVTANYNLQGLIIVPSRAAFAKDPHYNYVGASLNDYSFFFNFQLYGSRERTPSEE</sequence>
<evidence type="ECO:0000313" key="1">
    <source>
        <dbReference type="EMBL" id="AIL44531.1"/>
    </source>
</evidence>
<accession>A0A077EAB5</accession>
<dbReference type="eggNOG" id="ENOG502ZURD">
    <property type="taxonomic scope" value="Bacteria"/>
</dbReference>
<dbReference type="KEGG" id="eao:BD94_0756"/>
<dbReference type="HOGENOM" id="CLU_1119487_0_0_10"/>
<reference evidence="1" key="2">
    <citation type="journal article" date="2015" name="Genome Biol. Evol.">
        <title>Complete Genome Sequence and Transcriptomic Analysis of the Novel Pathogen Elizabethkingia anophelis in Response to Oxidative Stress.</title>
        <authorList>
            <person name="Li Y."/>
            <person name="Liu Y."/>
            <person name="Chew S.C."/>
            <person name="Tay M."/>
            <person name="Salido M.M."/>
            <person name="Teo J."/>
            <person name="Lauro F.M."/>
            <person name="Givskov M."/>
            <person name="Yang L."/>
        </authorList>
    </citation>
    <scope>NUCLEOTIDE SEQUENCE</scope>
    <source>
        <strain evidence="1">NUHP1</strain>
    </source>
</reference>
<dbReference type="EMBL" id="CP007547">
    <property type="protein sequence ID" value="AIL44531.1"/>
    <property type="molecule type" value="Genomic_DNA"/>
</dbReference>
<dbReference type="AlphaFoldDB" id="A0A077EAB5"/>
<dbReference type="Proteomes" id="UP000028933">
    <property type="component" value="Chromosome"/>
</dbReference>
<dbReference type="STRING" id="1338011.BD94_0756"/>
<organism evidence="1 2">
    <name type="scientific">Elizabethkingia anophelis NUHP1</name>
    <dbReference type="NCBI Taxonomy" id="1338011"/>
    <lineage>
        <taxon>Bacteria</taxon>
        <taxon>Pseudomonadati</taxon>
        <taxon>Bacteroidota</taxon>
        <taxon>Flavobacteriia</taxon>
        <taxon>Flavobacteriales</taxon>
        <taxon>Weeksellaceae</taxon>
        <taxon>Elizabethkingia</taxon>
    </lineage>
</organism>
<name>A0A077EAB5_9FLAO</name>